<sequence>MGIQKQTVRRLIQSVVIDPTLNWPLQIAYSESVNNKFDIVVMDHMLVTTKFCYALDSSTPPCSDQQMCNILSQTYVNHYLKCLHKCRVLVICEDGARCSAKVSVRDSRDNSRKQNTENRLLGYVENPTNRNTCNQAMMRLFSQSIPSNKIVYFVKGSAQHRPTRLTTTDTAPTLDPGLTNALTELCAHGPKEIESDTLMFQVLDAFQSVHPTKTACLMSKDTDIVPIALVTAARRPQLMHLTTIALETSINAKDMDNMTFINSTTFGLRSKSVNHNHGWGKNYASAFEFLLDLDCKSTALVSLASLACVSNLREMWYVMVEHFPVLNQSTGLSEFVHGCFLAGIRGPVFRRLLVRCVYAPTNPYIVNLVSNLSNKMPMTEKQYQILDEFEMPDCDYLNSLTGAIVEPSSVMIKSSSDAIKTTRYTRAAYAKGYIPQGAYGRFLYLFTQQQSQHIFLKIHTDQPALCMTFAAGMILSGSDYNLSLYLLGQSQLNPLMLNPTFAEFIKKHVVCTPTEVKSTLSSIEDFKKIIESCTNICYKKTFDPLPYLSVVWKTLIFTLNGWTCNGSFYGVHWALYNNKNSYDYQQWGFALNQEGRLSFDYNSDPKILQTLSKKKKLL</sequence>
<organism evidence="1">
    <name type="scientific">Lake sturgeon herpesvirus</name>
    <dbReference type="NCBI Taxonomy" id="2922427"/>
    <lineage>
        <taxon>Viruses</taxon>
        <taxon>Duplodnaviria</taxon>
        <taxon>Heunggongvirae</taxon>
        <taxon>Peploviricota</taxon>
        <taxon>Herviviricetes</taxon>
        <taxon>Herpesvirales</taxon>
        <taxon>Alloherpesviridae</taxon>
    </lineage>
</organism>
<proteinExistence type="predicted"/>
<reference evidence="1" key="2">
    <citation type="submission" date="2022-10" db="EMBL/GenBank/DDBJ databases">
        <authorList>
            <person name="Johnston A.E."/>
            <person name="Shavalier M.A."/>
            <person name="Scribner K.T."/>
            <person name="Soto E."/>
            <person name="Griffin M.J."/>
            <person name="Waldbieser G.C."/>
            <person name="Richardson B.M."/>
            <person name="Winters A.D."/>
            <person name="Yun S."/>
            <person name="Baker E.A."/>
            <person name="Larson D.L."/>
            <person name="Kiupel M."/>
            <person name="Loch T.P."/>
        </authorList>
    </citation>
    <scope>NUCLEOTIDE SEQUENCE</scope>
    <source>
        <strain evidence="1">200413-11TC</strain>
    </source>
</reference>
<accession>A0A9E9GH31</accession>
<dbReference type="EMBL" id="OP729407">
    <property type="protein sequence ID" value="WAS29279.1"/>
    <property type="molecule type" value="Genomic_DNA"/>
</dbReference>
<protein>
    <submittedName>
        <fullName evidence="1">Protein Allo54</fullName>
    </submittedName>
</protein>
<name>A0A9E9GH31_9VIRU</name>
<evidence type="ECO:0000313" key="1">
    <source>
        <dbReference type="EMBL" id="WAS29279.1"/>
    </source>
</evidence>
<reference evidence="1" key="1">
    <citation type="journal article" date="2022" name="Animals (Basel)">
        <title>First Isolation of a Herpesvirus (Family Alloherpesviridae) from Great Lakes Lake Sturgeon (Acipenser fulvescens).</title>
        <authorList>
            <person name="Johnston A.E."/>
            <person name="Shavalier M.A."/>
            <person name="Scribner K.T."/>
            <person name="Soto E."/>
            <person name="Griffin M.J."/>
            <person name="Waldbieser G.C."/>
            <person name="Richardson B.M."/>
            <person name="Winters A.D."/>
            <person name="Yun S."/>
            <person name="Baker E.A."/>
            <person name="Larson D.L."/>
            <person name="Kiupel M."/>
            <person name="Loch T.P."/>
        </authorList>
    </citation>
    <scope>NUCLEOTIDE SEQUENCE</scope>
    <source>
        <strain evidence="1">200413-11TC</strain>
    </source>
</reference>